<keyword evidence="4" id="KW-1185">Reference proteome</keyword>
<dbReference type="GO" id="GO:0005634">
    <property type="term" value="C:nucleus"/>
    <property type="evidence" value="ECO:0007669"/>
    <property type="project" value="TreeGrafter"/>
</dbReference>
<evidence type="ECO:0000256" key="1">
    <source>
        <dbReference type="ARBA" id="ARBA00023054"/>
    </source>
</evidence>
<feature type="compositionally biased region" description="Basic and acidic residues" evidence="2">
    <location>
        <begin position="144"/>
        <end position="161"/>
    </location>
</feature>
<dbReference type="EMBL" id="MU128910">
    <property type="protein sequence ID" value="KAF9520884.1"/>
    <property type="molecule type" value="Genomic_DNA"/>
</dbReference>
<sequence length="196" mass="22355">MVEYEDEFGRMRTARKSEVPRNLPSKTEEISDEYDPYIIRGDQGFFPVYEPSAERVKDIEEAFVADSNPTKHYDASQEVRAAAAGFYQFSADEETRRKQMEDLKRVREETEAERARLVAEEPSSGGDARESMGSTKTSIIIGRGIDKRKRDIEERRKAVEAKRRKTGSGFNIQASLESSADDFLAKLEEDIMKPKS</sequence>
<organism evidence="3 4">
    <name type="scientific">Hydnum rufescens UP504</name>
    <dbReference type="NCBI Taxonomy" id="1448309"/>
    <lineage>
        <taxon>Eukaryota</taxon>
        <taxon>Fungi</taxon>
        <taxon>Dikarya</taxon>
        <taxon>Basidiomycota</taxon>
        <taxon>Agaricomycotina</taxon>
        <taxon>Agaricomycetes</taxon>
        <taxon>Cantharellales</taxon>
        <taxon>Hydnaceae</taxon>
        <taxon>Hydnum</taxon>
    </lineage>
</organism>
<feature type="compositionally biased region" description="Basic and acidic residues" evidence="2">
    <location>
        <begin position="100"/>
        <end position="119"/>
    </location>
</feature>
<dbReference type="OrthoDB" id="333551at2759"/>
<name>A0A9P6E2A1_9AGAM</name>
<comment type="caution">
    <text evidence="3">The sequence shown here is derived from an EMBL/GenBank/DDBJ whole genome shotgun (WGS) entry which is preliminary data.</text>
</comment>
<protein>
    <submittedName>
        <fullName evidence="3">Uncharacterized protein</fullName>
    </submittedName>
</protein>
<dbReference type="Proteomes" id="UP000886523">
    <property type="component" value="Unassembled WGS sequence"/>
</dbReference>
<proteinExistence type="predicted"/>
<evidence type="ECO:0000313" key="4">
    <source>
        <dbReference type="Proteomes" id="UP000886523"/>
    </source>
</evidence>
<dbReference type="PANTHER" id="PTHR15885:SF1">
    <property type="entry name" value="COILED-COIL DOMAIN-CONTAINING PROTEIN 174"/>
    <property type="match status" value="1"/>
</dbReference>
<reference evidence="3" key="1">
    <citation type="journal article" date="2020" name="Nat. Commun.">
        <title>Large-scale genome sequencing of mycorrhizal fungi provides insights into the early evolution of symbiotic traits.</title>
        <authorList>
            <person name="Miyauchi S."/>
            <person name="Kiss E."/>
            <person name="Kuo A."/>
            <person name="Drula E."/>
            <person name="Kohler A."/>
            <person name="Sanchez-Garcia M."/>
            <person name="Morin E."/>
            <person name="Andreopoulos B."/>
            <person name="Barry K.W."/>
            <person name="Bonito G."/>
            <person name="Buee M."/>
            <person name="Carver A."/>
            <person name="Chen C."/>
            <person name="Cichocki N."/>
            <person name="Clum A."/>
            <person name="Culley D."/>
            <person name="Crous P.W."/>
            <person name="Fauchery L."/>
            <person name="Girlanda M."/>
            <person name="Hayes R.D."/>
            <person name="Keri Z."/>
            <person name="LaButti K."/>
            <person name="Lipzen A."/>
            <person name="Lombard V."/>
            <person name="Magnuson J."/>
            <person name="Maillard F."/>
            <person name="Murat C."/>
            <person name="Nolan M."/>
            <person name="Ohm R.A."/>
            <person name="Pangilinan J."/>
            <person name="Pereira M.F."/>
            <person name="Perotto S."/>
            <person name="Peter M."/>
            <person name="Pfister S."/>
            <person name="Riley R."/>
            <person name="Sitrit Y."/>
            <person name="Stielow J.B."/>
            <person name="Szollosi G."/>
            <person name="Zifcakova L."/>
            <person name="Stursova M."/>
            <person name="Spatafora J.W."/>
            <person name="Tedersoo L."/>
            <person name="Vaario L.M."/>
            <person name="Yamada A."/>
            <person name="Yan M."/>
            <person name="Wang P."/>
            <person name="Xu J."/>
            <person name="Bruns T."/>
            <person name="Baldrian P."/>
            <person name="Vilgalys R."/>
            <person name="Dunand C."/>
            <person name="Henrissat B."/>
            <person name="Grigoriev I.V."/>
            <person name="Hibbett D."/>
            <person name="Nagy L.G."/>
            <person name="Martin F.M."/>
        </authorList>
    </citation>
    <scope>NUCLEOTIDE SEQUENCE</scope>
    <source>
        <strain evidence="3">UP504</strain>
    </source>
</reference>
<dbReference type="AlphaFoldDB" id="A0A9P6E2A1"/>
<keyword evidence="1" id="KW-0175">Coiled coil</keyword>
<accession>A0A9P6E2A1</accession>
<dbReference type="InterPro" id="IPR025066">
    <property type="entry name" value="CCDC174-like"/>
</dbReference>
<dbReference type="PANTHER" id="PTHR15885">
    <property type="entry name" value="COILED-COIL DOMAIN-CONTAINING PROTEIN 174"/>
    <property type="match status" value="1"/>
</dbReference>
<evidence type="ECO:0000313" key="3">
    <source>
        <dbReference type="EMBL" id="KAF9520884.1"/>
    </source>
</evidence>
<gene>
    <name evidence="3" type="ORF">BS47DRAFT_411657</name>
</gene>
<dbReference type="Pfam" id="PF13300">
    <property type="entry name" value="DUF4078"/>
    <property type="match status" value="1"/>
</dbReference>
<evidence type="ECO:0000256" key="2">
    <source>
        <dbReference type="SAM" id="MobiDB-lite"/>
    </source>
</evidence>
<feature type="region of interest" description="Disordered" evidence="2">
    <location>
        <begin position="100"/>
        <end position="172"/>
    </location>
</feature>